<evidence type="ECO:0000313" key="3">
    <source>
        <dbReference type="Proteomes" id="UP000287651"/>
    </source>
</evidence>
<evidence type="ECO:0000313" key="2">
    <source>
        <dbReference type="EMBL" id="RRT82910.1"/>
    </source>
</evidence>
<sequence length="70" mass="7539">MGSHSASTATSDASPPRTRSTFRRRRTNSCAPRVSLGAPNPAFLGPSFPFPSCVHSYFAPPPSRRYDSIA</sequence>
<accession>A0A427B378</accession>
<evidence type="ECO:0000256" key="1">
    <source>
        <dbReference type="SAM" id="MobiDB-lite"/>
    </source>
</evidence>
<dbReference type="AlphaFoldDB" id="A0A427B378"/>
<dbReference type="EMBL" id="AMZH03000601">
    <property type="protein sequence ID" value="RRT82910.1"/>
    <property type="molecule type" value="Genomic_DNA"/>
</dbReference>
<reference evidence="2 3" key="1">
    <citation type="journal article" date="2014" name="Agronomy (Basel)">
        <title>A Draft Genome Sequence for Ensete ventricosum, the Drought-Tolerant Tree Against Hunger.</title>
        <authorList>
            <person name="Harrison J."/>
            <person name="Moore K.A."/>
            <person name="Paszkiewicz K."/>
            <person name="Jones T."/>
            <person name="Grant M."/>
            <person name="Ambacheew D."/>
            <person name="Muzemil S."/>
            <person name="Studholme D.J."/>
        </authorList>
    </citation>
    <scope>NUCLEOTIDE SEQUENCE [LARGE SCALE GENOMIC DNA]</scope>
</reference>
<protein>
    <submittedName>
        <fullName evidence="2">Uncharacterized protein</fullName>
    </submittedName>
</protein>
<dbReference type="Proteomes" id="UP000287651">
    <property type="component" value="Unassembled WGS sequence"/>
</dbReference>
<organism evidence="2 3">
    <name type="scientific">Ensete ventricosum</name>
    <name type="common">Abyssinian banana</name>
    <name type="synonym">Musa ensete</name>
    <dbReference type="NCBI Taxonomy" id="4639"/>
    <lineage>
        <taxon>Eukaryota</taxon>
        <taxon>Viridiplantae</taxon>
        <taxon>Streptophyta</taxon>
        <taxon>Embryophyta</taxon>
        <taxon>Tracheophyta</taxon>
        <taxon>Spermatophyta</taxon>
        <taxon>Magnoliopsida</taxon>
        <taxon>Liliopsida</taxon>
        <taxon>Zingiberales</taxon>
        <taxon>Musaceae</taxon>
        <taxon>Ensete</taxon>
    </lineage>
</organism>
<feature type="region of interest" description="Disordered" evidence="1">
    <location>
        <begin position="1"/>
        <end position="39"/>
    </location>
</feature>
<comment type="caution">
    <text evidence="2">The sequence shown here is derived from an EMBL/GenBank/DDBJ whole genome shotgun (WGS) entry which is preliminary data.</text>
</comment>
<name>A0A427B378_ENSVE</name>
<proteinExistence type="predicted"/>
<feature type="compositionally biased region" description="Low complexity" evidence="1">
    <location>
        <begin position="1"/>
        <end position="19"/>
    </location>
</feature>
<gene>
    <name evidence="2" type="ORF">B296_00007829</name>
</gene>